<dbReference type="GO" id="GO:0016787">
    <property type="term" value="F:hydrolase activity"/>
    <property type="evidence" value="ECO:0007669"/>
    <property type="project" value="UniProtKB-KW"/>
</dbReference>
<feature type="transmembrane region" description="Helical" evidence="8">
    <location>
        <begin position="43"/>
        <end position="63"/>
    </location>
</feature>
<dbReference type="InterPro" id="IPR019127">
    <property type="entry name" value="Exosortase"/>
</dbReference>
<evidence type="ECO:0000256" key="4">
    <source>
        <dbReference type="ARBA" id="ARBA00022692"/>
    </source>
</evidence>
<feature type="transmembrane region" description="Helical" evidence="8">
    <location>
        <begin position="104"/>
        <end position="124"/>
    </location>
</feature>
<keyword evidence="6 8" id="KW-1133">Transmembrane helix</keyword>
<evidence type="ECO:0000256" key="1">
    <source>
        <dbReference type="ARBA" id="ARBA00004651"/>
    </source>
</evidence>
<dbReference type="InterPro" id="IPR014263">
    <property type="entry name" value="Methanolan_biosynth_EpsI"/>
</dbReference>
<proteinExistence type="predicted"/>
<dbReference type="EC" id="3.4.22.-" evidence="10"/>
<dbReference type="Proteomes" id="UP001293718">
    <property type="component" value="Unassembled WGS sequence"/>
</dbReference>
<feature type="transmembrane region" description="Helical" evidence="8">
    <location>
        <begin position="215"/>
        <end position="235"/>
    </location>
</feature>
<gene>
    <name evidence="10" type="primary">xrtA</name>
    <name evidence="10" type="ORF">SM757_22730</name>
</gene>
<keyword evidence="5 10" id="KW-0378">Hydrolase</keyword>
<name>A0ABU5IKH8_9BURK</name>
<comment type="subcellular location">
    <subcellularLocation>
        <location evidence="1">Cell membrane</location>
        <topology evidence="1">Multi-pass membrane protein</topology>
    </subcellularLocation>
</comment>
<keyword evidence="4 8" id="KW-0812">Transmembrane</keyword>
<evidence type="ECO:0000256" key="2">
    <source>
        <dbReference type="ARBA" id="ARBA00022475"/>
    </source>
</evidence>
<feature type="transmembrane region" description="Helical" evidence="8">
    <location>
        <begin position="190"/>
        <end position="208"/>
    </location>
</feature>
<sequence length="523" mass="56680">MSAVLSLPERKRWLRALLALAAVLAALLWLYRDTALGMVGIWLRSETFTHAFTVPPIALWLIWRRRARLATMVPKPEPWLLAPMAAVALAWLLGYLAAVNALTQFALVTLVVLSVPAVLGWQVARDIRFPLLFLYFCVPFGEFLIPLLMDGTADFTVKALQLSGIPVLRDGLQFTIPSGHWSVETACSGIRYLMASLMVGVLFAYLNYTSTLRRCVFVGVSIVVPILANWMRAYLIVLVGHLSGNEIATGADHLVYGWLFFGIVILLMLSIGAFWSQPEHALEASDPAPPAQSAAGVGVSLSVAVAGVLAVLALPHGLLARVQDVAAPSLSGATALVAPAQGWASTTQAPADWQNLYVNPTLRLERNFVRDGRHVGLQLAYYAAETPDSKLVSSANALGQGKDGPWAQVQRGSQTTQVGGRSIAWRTAELRHVSAALDDQNSGRVLVWQLYWVNGELTASEAWAKALLALNRLAGRGGDGAAIMVYTERISADQATQTLQDFVRDHLDALLAGLRQARHGERS</sequence>
<protein>
    <submittedName>
        <fullName evidence="10">Exosortase A</fullName>
        <ecNumber evidence="10">3.4.22.-</ecNumber>
    </submittedName>
</protein>
<accession>A0ABU5IKH8</accession>
<evidence type="ECO:0000256" key="6">
    <source>
        <dbReference type="ARBA" id="ARBA00022989"/>
    </source>
</evidence>
<evidence type="ECO:0000256" key="5">
    <source>
        <dbReference type="ARBA" id="ARBA00022801"/>
    </source>
</evidence>
<feature type="transmembrane region" description="Helical" evidence="8">
    <location>
        <begin position="131"/>
        <end position="149"/>
    </location>
</feature>
<comment type="caution">
    <text evidence="10">The sequence shown here is derived from an EMBL/GenBank/DDBJ whole genome shotgun (WGS) entry which is preliminary data.</text>
</comment>
<dbReference type="EMBL" id="JAXOJX010000043">
    <property type="protein sequence ID" value="MDZ5459399.1"/>
    <property type="molecule type" value="Genomic_DNA"/>
</dbReference>
<feature type="transmembrane region" description="Helical" evidence="8">
    <location>
        <begin position="12"/>
        <end position="31"/>
    </location>
</feature>
<reference evidence="10 11" key="1">
    <citation type="submission" date="2023-11" db="EMBL/GenBank/DDBJ databases">
        <title>Draft genome of Azohydromonas lata strain H1 (DSM1123), a polyhydroxyalkanoate producer.</title>
        <authorList>
            <person name="Traversa D."/>
            <person name="D'Addabbo P."/>
            <person name="Pazzani C."/>
            <person name="Manzari C."/>
            <person name="Chiara M."/>
            <person name="Scrascia M."/>
        </authorList>
    </citation>
    <scope>NUCLEOTIDE SEQUENCE [LARGE SCALE GENOMIC DNA]</scope>
    <source>
        <strain evidence="10 11">H1</strain>
    </source>
</reference>
<evidence type="ECO:0000313" key="11">
    <source>
        <dbReference type="Proteomes" id="UP001293718"/>
    </source>
</evidence>
<dbReference type="Pfam" id="PF09721">
    <property type="entry name" value="Exosortase_EpsH"/>
    <property type="match status" value="1"/>
</dbReference>
<keyword evidence="2" id="KW-1003">Cell membrane</keyword>
<keyword evidence="11" id="KW-1185">Reference proteome</keyword>
<evidence type="ECO:0000256" key="8">
    <source>
        <dbReference type="SAM" id="Phobius"/>
    </source>
</evidence>
<dbReference type="NCBIfam" id="TIGR02914">
    <property type="entry name" value="EpsI_fam"/>
    <property type="match status" value="1"/>
</dbReference>
<evidence type="ECO:0000259" key="9">
    <source>
        <dbReference type="Pfam" id="PF11984"/>
    </source>
</evidence>
<evidence type="ECO:0000313" key="10">
    <source>
        <dbReference type="EMBL" id="MDZ5459399.1"/>
    </source>
</evidence>
<evidence type="ECO:0000256" key="7">
    <source>
        <dbReference type="ARBA" id="ARBA00023136"/>
    </source>
</evidence>
<feature type="transmembrane region" description="Helical" evidence="8">
    <location>
        <begin position="295"/>
        <end position="314"/>
    </location>
</feature>
<organism evidence="10 11">
    <name type="scientific">Azohydromonas lata</name>
    <dbReference type="NCBI Taxonomy" id="45677"/>
    <lineage>
        <taxon>Bacteria</taxon>
        <taxon>Pseudomonadati</taxon>
        <taxon>Pseudomonadota</taxon>
        <taxon>Betaproteobacteria</taxon>
        <taxon>Burkholderiales</taxon>
        <taxon>Sphaerotilaceae</taxon>
        <taxon>Azohydromonas</taxon>
    </lineage>
</organism>
<dbReference type="NCBIfam" id="TIGR04178">
    <property type="entry name" value="exo_archaeo"/>
    <property type="match status" value="1"/>
</dbReference>
<dbReference type="NCBIfam" id="TIGR03109">
    <property type="entry name" value="exosort_XrtA"/>
    <property type="match status" value="1"/>
</dbReference>
<dbReference type="InterPro" id="IPR026392">
    <property type="entry name" value="Exo/Archaeosortase_dom"/>
</dbReference>
<dbReference type="InterPro" id="IPR013426">
    <property type="entry name" value="EpsH-like"/>
</dbReference>
<keyword evidence="7 8" id="KW-0472">Membrane</keyword>
<evidence type="ECO:0000256" key="3">
    <source>
        <dbReference type="ARBA" id="ARBA00022670"/>
    </source>
</evidence>
<dbReference type="Pfam" id="PF11984">
    <property type="entry name" value="DUF3485"/>
    <property type="match status" value="1"/>
</dbReference>
<feature type="transmembrane region" description="Helical" evidence="8">
    <location>
        <begin position="79"/>
        <end position="98"/>
    </location>
</feature>
<dbReference type="RefSeq" id="WP_322467146.1">
    <property type="nucleotide sequence ID" value="NZ_JAXOJX010000043.1"/>
</dbReference>
<keyword evidence="3" id="KW-0645">Protease</keyword>
<dbReference type="NCBIfam" id="TIGR02602">
    <property type="entry name" value="8TM_EpsH"/>
    <property type="match status" value="1"/>
</dbReference>
<dbReference type="InterPro" id="IPR017540">
    <property type="entry name" value="Exosortase-1"/>
</dbReference>
<feature type="transmembrane region" description="Helical" evidence="8">
    <location>
        <begin position="255"/>
        <end position="275"/>
    </location>
</feature>
<feature type="domain" description="Methanolan biosynthesis EpsI" evidence="9">
    <location>
        <begin position="307"/>
        <end position="510"/>
    </location>
</feature>